<dbReference type="RefSeq" id="WP_330433227.1">
    <property type="nucleotide sequence ID" value="NZ_JAZDUF010000004.1"/>
</dbReference>
<dbReference type="CDD" id="cd06223">
    <property type="entry name" value="PRTases_typeI"/>
    <property type="match status" value="1"/>
</dbReference>
<dbReference type="Gene3D" id="3.40.50.2020">
    <property type="match status" value="1"/>
</dbReference>
<comment type="caution">
    <text evidence="2">The sequence shown here is derived from an EMBL/GenBank/DDBJ whole genome shotgun (WGS) entry which is preliminary data.</text>
</comment>
<organism evidence="2 3">
    <name type="scientific">Gordonia sesuvii</name>
    <dbReference type="NCBI Taxonomy" id="3116777"/>
    <lineage>
        <taxon>Bacteria</taxon>
        <taxon>Bacillati</taxon>
        <taxon>Actinomycetota</taxon>
        <taxon>Actinomycetes</taxon>
        <taxon>Mycobacteriales</taxon>
        <taxon>Gordoniaceae</taxon>
        <taxon>Gordonia</taxon>
    </lineage>
</organism>
<dbReference type="Pfam" id="PF00156">
    <property type="entry name" value="Pribosyltran"/>
    <property type="match status" value="1"/>
</dbReference>
<gene>
    <name evidence="2" type="ORF">VZC37_14180</name>
</gene>
<reference evidence="2 3" key="1">
    <citation type="submission" date="2024-01" db="EMBL/GenBank/DDBJ databases">
        <title>Draft genome sequence of Gordonia sp. LSe1-13.</title>
        <authorList>
            <person name="Suphannarot A."/>
            <person name="Mingma R."/>
        </authorList>
    </citation>
    <scope>NUCLEOTIDE SEQUENCE [LARGE SCALE GENOMIC DNA]</scope>
    <source>
        <strain evidence="2 3">LSe1-13</strain>
    </source>
</reference>
<evidence type="ECO:0000259" key="1">
    <source>
        <dbReference type="Pfam" id="PF00156"/>
    </source>
</evidence>
<protein>
    <submittedName>
        <fullName evidence="2">Phosphoribosyltransferase family protein</fullName>
    </submittedName>
</protein>
<keyword evidence="2" id="KW-0808">Transferase</keyword>
<dbReference type="InterPro" id="IPR000836">
    <property type="entry name" value="PRTase_dom"/>
</dbReference>
<sequence length="225" mass="24036">MSPRGGIFANRLDAGAALGRRLRTDRRLVESADRVVVLGLARGGVPVAREVASALGAHLDVLVVRKLGAPSHPEFAMGAIAAGEIVVNDDVPRRLGVSAEQFQQIVDREDRIRVDREHRYREGREPISLGGRIVVLVDDGLATGSTMEVALRAVRAAGAAAAIVAVPTGPQDVLERFGRDDQVDDVVCVMTPEPFYAVGGSYDDFRQVSDDEVRRCLRSADSGGG</sequence>
<dbReference type="Gene3D" id="3.30.1310.20">
    <property type="entry name" value="PRTase-like"/>
    <property type="match status" value="1"/>
</dbReference>
<keyword evidence="2" id="KW-0328">Glycosyltransferase</keyword>
<evidence type="ECO:0000313" key="2">
    <source>
        <dbReference type="EMBL" id="MEE3851489.1"/>
    </source>
</evidence>
<name>A0ABU7MEF3_9ACTN</name>
<accession>A0ABU7MEF3</accession>
<proteinExistence type="predicted"/>
<dbReference type="GO" id="GO:0016757">
    <property type="term" value="F:glycosyltransferase activity"/>
    <property type="evidence" value="ECO:0007669"/>
    <property type="project" value="UniProtKB-KW"/>
</dbReference>
<keyword evidence="3" id="KW-1185">Reference proteome</keyword>
<evidence type="ECO:0000313" key="3">
    <source>
        <dbReference type="Proteomes" id="UP001347146"/>
    </source>
</evidence>
<dbReference type="SUPFAM" id="SSF53271">
    <property type="entry name" value="PRTase-like"/>
    <property type="match status" value="1"/>
</dbReference>
<feature type="domain" description="Phosphoribosyltransferase" evidence="1">
    <location>
        <begin position="32"/>
        <end position="168"/>
    </location>
</feature>
<dbReference type="EMBL" id="JAZDUF010000004">
    <property type="protein sequence ID" value="MEE3851489.1"/>
    <property type="molecule type" value="Genomic_DNA"/>
</dbReference>
<dbReference type="InterPro" id="IPR029057">
    <property type="entry name" value="PRTase-like"/>
</dbReference>
<dbReference type="Proteomes" id="UP001347146">
    <property type="component" value="Unassembled WGS sequence"/>
</dbReference>